<dbReference type="AlphaFoldDB" id="A0A381TFW0"/>
<organism evidence="1">
    <name type="scientific">marine metagenome</name>
    <dbReference type="NCBI Taxonomy" id="408172"/>
    <lineage>
        <taxon>unclassified sequences</taxon>
        <taxon>metagenomes</taxon>
        <taxon>ecological metagenomes</taxon>
    </lineage>
</organism>
<proteinExistence type="predicted"/>
<name>A0A381TFW0_9ZZZZ</name>
<gene>
    <name evidence="1" type="ORF">METZ01_LOCUS67543</name>
</gene>
<evidence type="ECO:0000313" key="1">
    <source>
        <dbReference type="EMBL" id="SVA14689.1"/>
    </source>
</evidence>
<accession>A0A381TFW0</accession>
<dbReference type="EMBL" id="UINC01004489">
    <property type="protein sequence ID" value="SVA14689.1"/>
    <property type="molecule type" value="Genomic_DNA"/>
</dbReference>
<evidence type="ECO:0008006" key="2">
    <source>
        <dbReference type="Google" id="ProtNLM"/>
    </source>
</evidence>
<sequence>MTFPGCGGRPDYVATESDLAEEGWDLYRDGKYLESAEWFQYSINTNPTLDGYNGLGWSYGKLSYQDHLDISIVNFLGYETLLDSAIVNFMGYETLLDSAAAANLSLNDVWTIRDIFAGLCFAYSANGEDSTAIEYSDLLFSFGWYDWSFLNEPGLDSLDVLITVAKSAYFIADFEMSINRVNYIMDKKNLGSFNPDISTPPGRLALISKIEELQLILSPE</sequence>
<protein>
    <recommendedName>
        <fullName evidence="2">SusD-like N-terminal domain-containing protein</fullName>
    </recommendedName>
</protein>
<reference evidence="1" key="1">
    <citation type="submission" date="2018-05" db="EMBL/GenBank/DDBJ databases">
        <authorList>
            <person name="Lanie J.A."/>
            <person name="Ng W.-L."/>
            <person name="Kazmierczak K.M."/>
            <person name="Andrzejewski T.M."/>
            <person name="Davidsen T.M."/>
            <person name="Wayne K.J."/>
            <person name="Tettelin H."/>
            <person name="Glass J.I."/>
            <person name="Rusch D."/>
            <person name="Podicherti R."/>
            <person name="Tsui H.-C.T."/>
            <person name="Winkler M.E."/>
        </authorList>
    </citation>
    <scope>NUCLEOTIDE SEQUENCE</scope>
</reference>